<keyword evidence="7" id="KW-1185">Reference proteome</keyword>
<dbReference type="PROSITE" id="PS50987">
    <property type="entry name" value="HTH_ARSR_2"/>
    <property type="match status" value="1"/>
</dbReference>
<evidence type="ECO:0000256" key="3">
    <source>
        <dbReference type="ARBA" id="ARBA00023163"/>
    </source>
</evidence>
<sequence length="213" mass="22388">MTATDPLLRALAHPVRLRMVSLVWNAPLSAAELARELGISHALASQHLRRLDAVGVVELAEIRTNRGGRERRYRAVHGSPLSDQRHEAAAPLLAEALAHNLRERAARRAPDTEGVTSDAELWVAPEVWTDFRTRLAALFDDLHAAAQAPHTPGTTGIGVTAMVFPLREDAAGVTGEEPGASPEEGSDEGSDGGSDAGSSADGGPGGKPIRPNG</sequence>
<evidence type="ECO:0000256" key="4">
    <source>
        <dbReference type="SAM" id="MobiDB-lite"/>
    </source>
</evidence>
<dbReference type="InterPro" id="IPR036390">
    <property type="entry name" value="WH_DNA-bd_sf"/>
</dbReference>
<evidence type="ECO:0000256" key="2">
    <source>
        <dbReference type="ARBA" id="ARBA00023125"/>
    </source>
</evidence>
<proteinExistence type="predicted"/>
<dbReference type="InterPro" id="IPR036388">
    <property type="entry name" value="WH-like_DNA-bd_sf"/>
</dbReference>
<evidence type="ECO:0000313" key="6">
    <source>
        <dbReference type="EMBL" id="MBY8878562.1"/>
    </source>
</evidence>
<feature type="region of interest" description="Disordered" evidence="4">
    <location>
        <begin position="169"/>
        <end position="213"/>
    </location>
</feature>
<evidence type="ECO:0000259" key="5">
    <source>
        <dbReference type="PROSITE" id="PS50987"/>
    </source>
</evidence>
<comment type="caution">
    <text evidence="6">The sequence shown here is derived from an EMBL/GenBank/DDBJ whole genome shotgun (WGS) entry which is preliminary data.</text>
</comment>
<evidence type="ECO:0000313" key="7">
    <source>
        <dbReference type="Proteomes" id="UP000778578"/>
    </source>
</evidence>
<dbReference type="RefSeq" id="WP_222962700.1">
    <property type="nucleotide sequence ID" value="NZ_JAINZZ010000012.1"/>
</dbReference>
<organism evidence="6 7">
    <name type="scientific">Actinacidiphila acidipaludis</name>
    <dbReference type="NCBI Taxonomy" id="2873382"/>
    <lineage>
        <taxon>Bacteria</taxon>
        <taxon>Bacillati</taxon>
        <taxon>Actinomycetota</taxon>
        <taxon>Actinomycetes</taxon>
        <taxon>Kitasatosporales</taxon>
        <taxon>Streptomycetaceae</taxon>
        <taxon>Actinacidiphila</taxon>
    </lineage>
</organism>
<dbReference type="Pfam" id="PF12840">
    <property type="entry name" value="HTH_20"/>
    <property type="match status" value="1"/>
</dbReference>
<dbReference type="InterPro" id="IPR051081">
    <property type="entry name" value="HTH_MetalResp_TranReg"/>
</dbReference>
<gene>
    <name evidence="6" type="ORF">K7862_13085</name>
</gene>
<dbReference type="InterPro" id="IPR001845">
    <property type="entry name" value="HTH_ArsR_DNA-bd_dom"/>
</dbReference>
<dbReference type="SUPFAM" id="SSF46785">
    <property type="entry name" value="Winged helix' DNA-binding domain"/>
    <property type="match status" value="1"/>
</dbReference>
<name>A0ABS7Q625_9ACTN</name>
<dbReference type="EMBL" id="JAINZZ010000012">
    <property type="protein sequence ID" value="MBY8878562.1"/>
    <property type="molecule type" value="Genomic_DNA"/>
</dbReference>
<accession>A0ABS7Q625</accession>
<dbReference type="Gene3D" id="1.10.10.10">
    <property type="entry name" value="Winged helix-like DNA-binding domain superfamily/Winged helix DNA-binding domain"/>
    <property type="match status" value="1"/>
</dbReference>
<dbReference type="SMART" id="SM00418">
    <property type="entry name" value="HTH_ARSR"/>
    <property type="match status" value="1"/>
</dbReference>
<dbReference type="Proteomes" id="UP000778578">
    <property type="component" value="Unassembled WGS sequence"/>
</dbReference>
<dbReference type="PANTHER" id="PTHR33154">
    <property type="entry name" value="TRANSCRIPTIONAL REGULATOR, ARSR FAMILY"/>
    <property type="match status" value="1"/>
</dbReference>
<feature type="domain" description="HTH arsR-type" evidence="5">
    <location>
        <begin position="1"/>
        <end position="104"/>
    </location>
</feature>
<dbReference type="PANTHER" id="PTHR33154:SF33">
    <property type="entry name" value="TRANSCRIPTIONAL REPRESSOR SDPR"/>
    <property type="match status" value="1"/>
</dbReference>
<keyword evidence="2" id="KW-0238">DNA-binding</keyword>
<dbReference type="InterPro" id="IPR011991">
    <property type="entry name" value="ArsR-like_HTH"/>
</dbReference>
<protein>
    <submittedName>
        <fullName evidence="6">Winged helix-turn-helix domain-containing protein</fullName>
    </submittedName>
</protein>
<evidence type="ECO:0000256" key="1">
    <source>
        <dbReference type="ARBA" id="ARBA00023015"/>
    </source>
</evidence>
<dbReference type="CDD" id="cd00090">
    <property type="entry name" value="HTH_ARSR"/>
    <property type="match status" value="1"/>
</dbReference>
<keyword evidence="3" id="KW-0804">Transcription</keyword>
<keyword evidence="1" id="KW-0805">Transcription regulation</keyword>
<reference evidence="6 7" key="1">
    <citation type="submission" date="2021-08" db="EMBL/GenBank/DDBJ databases">
        <title>WGS of actinomycetes from Thailand.</title>
        <authorList>
            <person name="Thawai C."/>
        </authorList>
    </citation>
    <scope>NUCLEOTIDE SEQUENCE [LARGE SCALE GENOMIC DNA]</scope>
    <source>
        <strain evidence="6 7">PLK6-54</strain>
    </source>
</reference>
<feature type="compositionally biased region" description="Gly residues" evidence="4">
    <location>
        <begin position="191"/>
        <end position="206"/>
    </location>
</feature>